<protein>
    <submittedName>
        <fullName evidence="2">Uncharacterized protein</fullName>
    </submittedName>
</protein>
<organism evidence="2 3">
    <name type="scientific">Achromobacter deleyi</name>
    <dbReference type="NCBI Taxonomy" id="1353891"/>
    <lineage>
        <taxon>Bacteria</taxon>
        <taxon>Pseudomonadati</taxon>
        <taxon>Pseudomonadota</taxon>
        <taxon>Betaproteobacteria</taxon>
        <taxon>Burkholderiales</taxon>
        <taxon>Alcaligenaceae</taxon>
        <taxon>Achromobacter</taxon>
    </lineage>
</organism>
<dbReference type="RefSeq" id="WP_175191295.1">
    <property type="nucleotide sequence ID" value="NZ_CADIJO010000002.1"/>
</dbReference>
<proteinExistence type="predicted"/>
<evidence type="ECO:0000313" key="2">
    <source>
        <dbReference type="EMBL" id="CAB3664419.1"/>
    </source>
</evidence>
<keyword evidence="1" id="KW-0732">Signal</keyword>
<dbReference type="AlphaFoldDB" id="A0A6S6ZAR2"/>
<feature type="signal peptide" evidence="1">
    <location>
        <begin position="1"/>
        <end position="29"/>
    </location>
</feature>
<evidence type="ECO:0000313" key="3">
    <source>
        <dbReference type="Proteomes" id="UP000494111"/>
    </source>
</evidence>
<sequence>MESGKSPARGALWLSGLALLGGLAAPACAQEVSLPEQGIAFTLPDGWTYQVQQEQGAWLISLESGPASQHGCSLNARKLPSGQSQSALNLKMEQFPSTREYWEDNLRKKGSVVTVLKTGKDMIGQALAPWVVYESAEGPVSGGAFITAKNFAAVTPTQVWTIVCGAQHATREGAKAEFVRWTPVFDRFAASIRFSQ</sequence>
<accession>A0A6S6ZAR2</accession>
<feature type="chain" id="PRO_5028964636" evidence="1">
    <location>
        <begin position="30"/>
        <end position="196"/>
    </location>
</feature>
<name>A0A6S6ZAR2_9BURK</name>
<dbReference type="EMBL" id="CADIJO010000002">
    <property type="protein sequence ID" value="CAB3664419.1"/>
    <property type="molecule type" value="Genomic_DNA"/>
</dbReference>
<dbReference type="Proteomes" id="UP000494111">
    <property type="component" value="Unassembled WGS sequence"/>
</dbReference>
<reference evidence="2 3" key="1">
    <citation type="submission" date="2020-04" db="EMBL/GenBank/DDBJ databases">
        <authorList>
            <person name="De Canck E."/>
        </authorList>
    </citation>
    <scope>NUCLEOTIDE SEQUENCE [LARGE SCALE GENOMIC DNA]</scope>
    <source>
        <strain evidence="2 3">LMG 3458</strain>
    </source>
</reference>
<gene>
    <name evidence="2" type="ORF">LMG3458_00763</name>
</gene>
<evidence type="ECO:0000256" key="1">
    <source>
        <dbReference type="SAM" id="SignalP"/>
    </source>
</evidence>